<accession>A0ABU2GZ15</accession>
<evidence type="ECO:0000313" key="2">
    <source>
        <dbReference type="EMBL" id="MDS1116713.1"/>
    </source>
</evidence>
<evidence type="ECO:0000259" key="1">
    <source>
        <dbReference type="Pfam" id="PF12697"/>
    </source>
</evidence>
<dbReference type="EMBL" id="JAVLUS010000032">
    <property type="protein sequence ID" value="MDS1116713.1"/>
    <property type="molecule type" value="Genomic_DNA"/>
</dbReference>
<keyword evidence="2" id="KW-0378">Hydrolase</keyword>
<dbReference type="InterPro" id="IPR029058">
    <property type="entry name" value="AB_hydrolase_fold"/>
</dbReference>
<dbReference type="RefSeq" id="WP_310952450.1">
    <property type="nucleotide sequence ID" value="NZ_JAVLUS010000032.1"/>
</dbReference>
<feature type="domain" description="AB hydrolase-1" evidence="1">
    <location>
        <begin position="30"/>
        <end position="280"/>
    </location>
</feature>
<organism evidence="2 3">
    <name type="scientific">Gordonia westfalica</name>
    <dbReference type="NCBI Taxonomy" id="158898"/>
    <lineage>
        <taxon>Bacteria</taxon>
        <taxon>Bacillati</taxon>
        <taxon>Actinomycetota</taxon>
        <taxon>Actinomycetes</taxon>
        <taxon>Mycobacteriales</taxon>
        <taxon>Gordoniaceae</taxon>
        <taxon>Gordonia</taxon>
    </lineage>
</organism>
<dbReference type="PANTHER" id="PTHR43798">
    <property type="entry name" value="MONOACYLGLYCEROL LIPASE"/>
    <property type="match status" value="1"/>
</dbReference>
<dbReference type="Gene3D" id="3.40.50.1820">
    <property type="entry name" value="alpha/beta hydrolase"/>
    <property type="match status" value="1"/>
</dbReference>
<comment type="caution">
    <text evidence="2">The sequence shown here is derived from an EMBL/GenBank/DDBJ whole genome shotgun (WGS) entry which is preliminary data.</text>
</comment>
<proteinExistence type="predicted"/>
<dbReference type="Pfam" id="PF12697">
    <property type="entry name" value="Abhydrolase_6"/>
    <property type="match status" value="1"/>
</dbReference>
<name>A0ABU2GZ15_9ACTN</name>
<keyword evidence="3" id="KW-1185">Reference proteome</keyword>
<dbReference type="GO" id="GO:0016787">
    <property type="term" value="F:hydrolase activity"/>
    <property type="evidence" value="ECO:0007669"/>
    <property type="project" value="UniProtKB-KW"/>
</dbReference>
<dbReference type="SUPFAM" id="SSF53474">
    <property type="entry name" value="alpha/beta-Hydrolases"/>
    <property type="match status" value="1"/>
</dbReference>
<evidence type="ECO:0000313" key="3">
    <source>
        <dbReference type="Proteomes" id="UP001265083"/>
    </source>
</evidence>
<gene>
    <name evidence="2" type="ORF">RD149_23505</name>
</gene>
<protein>
    <submittedName>
        <fullName evidence="2">Alpha/beta hydrolase</fullName>
    </submittedName>
</protein>
<dbReference type="InterPro" id="IPR050266">
    <property type="entry name" value="AB_hydrolase_sf"/>
</dbReference>
<sequence>MANTLPTVELPSGVIEYATYGPEDSALPPIVFMHGAVVDHRLWEPVAELLAERGHRCHVPLMPLGSHRIPWGPDADRSPRGAGRLLREFVGHFDLSSATLVANDTGGAVTQFALDEDPRFVSRLVFTNCDAFDLFPPQPFRLYFALMRHRLLLRPLVEAMRLKTLRHSPLGVGLLLNDPDPELTGSVFAPLQNDVRIREDFIAFLRKINPAELAAVTARMSRVDLPVRFVWGHDDRCFTLDHGRRFAEVFPGPDGEGARFVEIPDARTFVSLDQPQAVASEIAAFATEASKR</sequence>
<dbReference type="InterPro" id="IPR000073">
    <property type="entry name" value="AB_hydrolase_1"/>
</dbReference>
<reference evidence="2 3" key="1">
    <citation type="submission" date="2023-08" db="EMBL/GenBank/DDBJ databases">
        <title>Bioegradation of LLDPE and BLDPE plastic by marine bacteria from coast plastic debris.</title>
        <authorList>
            <person name="Rong Z."/>
        </authorList>
    </citation>
    <scope>NUCLEOTIDE SEQUENCE [LARGE SCALE GENOMIC DNA]</scope>
    <source>
        <strain evidence="2 3">Z-2</strain>
    </source>
</reference>
<dbReference type="Proteomes" id="UP001265083">
    <property type="component" value="Unassembled WGS sequence"/>
</dbReference>